<reference evidence="2 3" key="1">
    <citation type="submission" date="2014-02" db="EMBL/GenBank/DDBJ databases">
        <authorList>
            <person name="Sibley D."/>
            <person name="Venepally P."/>
            <person name="Karamycheva S."/>
            <person name="Hadjithomas M."/>
            <person name="Khan A."/>
            <person name="Brunk B."/>
            <person name="Roos D."/>
            <person name="Caler E."/>
            <person name="Lorenzi H."/>
        </authorList>
    </citation>
    <scope>NUCLEOTIDE SEQUENCE [LARGE SCALE GENOMIC DNA]</scope>
    <source>
        <strain evidence="2 3">GAB2-2007-GAL-DOM2</strain>
    </source>
</reference>
<comment type="caution">
    <text evidence="2">The sequence shown here is derived from an EMBL/GenBank/DDBJ whole genome shotgun (WGS) entry which is preliminary data.</text>
</comment>
<feature type="region of interest" description="Disordered" evidence="1">
    <location>
        <begin position="230"/>
        <end position="250"/>
    </location>
</feature>
<evidence type="ECO:0000256" key="1">
    <source>
        <dbReference type="SAM" id="MobiDB-lite"/>
    </source>
</evidence>
<organism evidence="2 3">
    <name type="scientific">Toxoplasma gondii GAB2-2007-GAL-DOM2</name>
    <dbReference type="NCBI Taxonomy" id="1130820"/>
    <lineage>
        <taxon>Eukaryota</taxon>
        <taxon>Sar</taxon>
        <taxon>Alveolata</taxon>
        <taxon>Apicomplexa</taxon>
        <taxon>Conoidasida</taxon>
        <taxon>Coccidia</taxon>
        <taxon>Eucoccidiorida</taxon>
        <taxon>Eimeriorina</taxon>
        <taxon>Sarcocystidae</taxon>
        <taxon>Toxoplasma</taxon>
    </lineage>
</organism>
<dbReference type="Proteomes" id="UP000028837">
    <property type="component" value="Unassembled WGS sequence"/>
</dbReference>
<feature type="region of interest" description="Disordered" evidence="1">
    <location>
        <begin position="85"/>
        <end position="134"/>
    </location>
</feature>
<feature type="region of interest" description="Disordered" evidence="1">
    <location>
        <begin position="187"/>
        <end position="210"/>
    </location>
</feature>
<sequence>MHAVQLLRRQRVEGVRVGTAALSFALATLVHSAKQTSWTDAAPPTWLSRDSKPFSLLPQCSRRQCGDSATQRRLGCKRPKKVVKKSWKTKIEQSRRNKGEKWREQLPAEKTRGGRQSRRPRQRRQRDRAGRREARRHCLCPSVGGALKVFQRGLRLPLGEFRFRFPPSCFLPVEFFASSFLVSQGQKEAATTGDQSERKPQVKGRSKMNFDSPLSPFSVLLPASLYRLGRPGETPSHAGDPSLASRRLSL</sequence>
<protein>
    <submittedName>
        <fullName evidence="2">Uncharacterized protein</fullName>
    </submittedName>
</protein>
<feature type="compositionally biased region" description="Basic residues" evidence="1">
    <location>
        <begin position="113"/>
        <end position="126"/>
    </location>
</feature>
<evidence type="ECO:0000313" key="3">
    <source>
        <dbReference type="Proteomes" id="UP000028837"/>
    </source>
</evidence>
<name>A0A086KII1_TOXGO</name>
<dbReference type="AlphaFoldDB" id="A0A086KII1"/>
<evidence type="ECO:0000313" key="2">
    <source>
        <dbReference type="EMBL" id="KFG44199.1"/>
    </source>
</evidence>
<dbReference type="EMBL" id="AHZU02000449">
    <property type="protein sequence ID" value="KFG44199.1"/>
    <property type="molecule type" value="Genomic_DNA"/>
</dbReference>
<feature type="compositionally biased region" description="Basic and acidic residues" evidence="1">
    <location>
        <begin position="89"/>
        <end position="112"/>
    </location>
</feature>
<proteinExistence type="predicted"/>
<gene>
    <name evidence="2" type="ORF">TGDOM2_312245</name>
</gene>
<dbReference type="VEuPathDB" id="ToxoDB:TGDOM2_312245"/>
<accession>A0A086KII1</accession>